<dbReference type="Proteomes" id="UP001079657">
    <property type="component" value="Unassembled WGS sequence"/>
</dbReference>
<name>A0ABT4CKF6_9CLOT</name>
<proteinExistence type="predicted"/>
<dbReference type="PANTHER" id="PTHR36842:SF1">
    <property type="entry name" value="PROTEIN TOLB"/>
    <property type="match status" value="1"/>
</dbReference>
<dbReference type="EMBL" id="JAPQES010000001">
    <property type="protein sequence ID" value="MCY6369535.1"/>
    <property type="molecule type" value="Genomic_DNA"/>
</dbReference>
<dbReference type="RefSeq" id="WP_268047913.1">
    <property type="nucleotide sequence ID" value="NZ_JAPQES010000001.1"/>
</dbReference>
<dbReference type="PANTHER" id="PTHR36842">
    <property type="entry name" value="PROTEIN TOLB HOMOLOG"/>
    <property type="match status" value="1"/>
</dbReference>
<keyword evidence="2" id="KW-1185">Reference proteome</keyword>
<evidence type="ECO:0000313" key="1">
    <source>
        <dbReference type="EMBL" id="MCY6369535.1"/>
    </source>
</evidence>
<comment type="caution">
    <text evidence="1">The sequence shown here is derived from an EMBL/GenBank/DDBJ whole genome shotgun (WGS) entry which is preliminary data.</text>
</comment>
<organism evidence="1 2">
    <name type="scientific">Clostridium ganghwense</name>
    <dbReference type="NCBI Taxonomy" id="312089"/>
    <lineage>
        <taxon>Bacteria</taxon>
        <taxon>Bacillati</taxon>
        <taxon>Bacillota</taxon>
        <taxon>Clostridia</taxon>
        <taxon>Eubacteriales</taxon>
        <taxon>Clostridiaceae</taxon>
        <taxon>Clostridium</taxon>
    </lineage>
</organism>
<dbReference type="Gene3D" id="2.120.10.30">
    <property type="entry name" value="TolB, C-terminal domain"/>
    <property type="match status" value="2"/>
</dbReference>
<dbReference type="InterPro" id="IPR011042">
    <property type="entry name" value="6-blade_b-propeller_TolB-like"/>
</dbReference>
<accession>A0ABT4CKF6</accession>
<protein>
    <submittedName>
        <fullName evidence="1">Uncharacterized protein</fullName>
    </submittedName>
</protein>
<dbReference type="SUPFAM" id="SSF82171">
    <property type="entry name" value="DPP6 N-terminal domain-like"/>
    <property type="match status" value="1"/>
</dbReference>
<sequence>MEIKCGTIKGTYNKCCHEKELLFTQFSCEDKVKVPDAKPDVEEIVSVIVEPEIVSLRVINSPKGTSYEGQHLSGKKLSIEIKLKQKIMYISKSAVQSVHVVENECYKSTYIVIPYLIYGSKVEDLIKLKYLVPKIIVEGNFAEKIDDRTIFKNIILFIELKLYPIYVLCHSEDYNCNKSKLYIEYDDGTKKKEIAACDNCKILRPKWSPSGQKIGYICYDKYSSSLCITGISSRKVRKITDPYIFNAITSFSWGNNDNEIFFSAYLEGKKEIFYIDISTCQWKQLTYSKRGWKNFNVKISPNGNKVGYIKTMCDDSNLYIMNTHGLDTNKITSSGNVKYFDWQNDSTAVAYVSSKECGKGKQGNFCLGSMENGDEIYIIDISNLNKESIGISEEKLHIKNIRFSPDSRYIAFIGVRMGIENIYAYDLVKKIYIKIDNEFGVKIGDFAWNSESTQIYFSSNKLNYYNIYVFTICDETITQITNTSSNNIKLSYRPRII</sequence>
<gene>
    <name evidence="1" type="ORF">OXH55_02590</name>
</gene>
<reference evidence="1" key="1">
    <citation type="submission" date="2022-12" db="EMBL/GenBank/DDBJ databases">
        <authorList>
            <person name="Wang J."/>
        </authorList>
    </citation>
    <scope>NUCLEOTIDE SEQUENCE</scope>
    <source>
        <strain evidence="1">HY-42-06</strain>
    </source>
</reference>
<evidence type="ECO:0000313" key="2">
    <source>
        <dbReference type="Proteomes" id="UP001079657"/>
    </source>
</evidence>